<dbReference type="AlphaFoldDB" id="A0A1M5CA46"/>
<name>A0A1M5CA46_9FLAO</name>
<keyword evidence="2" id="KW-1185">Reference proteome</keyword>
<protein>
    <submittedName>
        <fullName evidence="1">Uncharacterized protein</fullName>
    </submittedName>
</protein>
<dbReference type="EMBL" id="FQUT01000004">
    <property type="protein sequence ID" value="SHF51302.1"/>
    <property type="molecule type" value="Genomic_DNA"/>
</dbReference>
<evidence type="ECO:0000313" key="2">
    <source>
        <dbReference type="Proteomes" id="UP000184518"/>
    </source>
</evidence>
<reference evidence="2" key="1">
    <citation type="submission" date="2016-11" db="EMBL/GenBank/DDBJ databases">
        <authorList>
            <person name="Varghese N."/>
            <person name="Submissions S."/>
        </authorList>
    </citation>
    <scope>NUCLEOTIDE SEQUENCE [LARGE SCALE GENOMIC DNA]</scope>
    <source>
        <strain evidence="2">DSM 27619</strain>
    </source>
</reference>
<accession>A0A1M5CA46</accession>
<dbReference type="OrthoDB" id="933310at2"/>
<sequence>MITKKTLQILSIIYGSVFFAQVGIGTTSPDPSAILDISSTNKGALLPRMTTIQRNNIPSPANGLLVYDTTLNGFYGYNGTVWTQDVFGAVKWSLRGNAGTNPTVDFLGTTDAQPLLFRTSNATAMSIAEDGGVTVGGRDLTTARLVVARPQAGSPYPAILATVENDDTSSYPMNVIVGNASTSGRVKGNYAFASSYANATAGSSIAGISYVDVAGASWDLPGMVFYSGTPNSQNDYTKDVLFIGNNGNLYIGYQTSQTSYPTSKLNIANGDVYLSTAQKGIIMKSPDGNCWRTTVSATGVLETSSVSCP</sequence>
<gene>
    <name evidence="1" type="ORF">SAMN05443633_104452</name>
</gene>
<dbReference type="RefSeq" id="WP_072957060.1">
    <property type="nucleotide sequence ID" value="NZ_FQUT01000004.1"/>
</dbReference>
<dbReference type="Proteomes" id="UP000184518">
    <property type="component" value="Unassembled WGS sequence"/>
</dbReference>
<dbReference type="STRING" id="1416778.SAMN05443633_104452"/>
<proteinExistence type="predicted"/>
<evidence type="ECO:0000313" key="1">
    <source>
        <dbReference type="EMBL" id="SHF51302.1"/>
    </source>
</evidence>
<organism evidence="1 2">
    <name type="scientific">Chryseobacterium arachidis</name>
    <dbReference type="NCBI Taxonomy" id="1416778"/>
    <lineage>
        <taxon>Bacteria</taxon>
        <taxon>Pseudomonadati</taxon>
        <taxon>Bacteroidota</taxon>
        <taxon>Flavobacteriia</taxon>
        <taxon>Flavobacteriales</taxon>
        <taxon>Weeksellaceae</taxon>
        <taxon>Chryseobacterium group</taxon>
        <taxon>Chryseobacterium</taxon>
    </lineage>
</organism>